<reference evidence="2" key="1">
    <citation type="submission" date="2022-03" db="EMBL/GenBank/DDBJ databases">
        <authorList>
            <person name="Sayadi A."/>
        </authorList>
    </citation>
    <scope>NUCLEOTIDE SEQUENCE</scope>
</reference>
<organism evidence="2 3">
    <name type="scientific">Acanthoscelides obtectus</name>
    <name type="common">Bean weevil</name>
    <name type="synonym">Bruchus obtectus</name>
    <dbReference type="NCBI Taxonomy" id="200917"/>
    <lineage>
        <taxon>Eukaryota</taxon>
        <taxon>Metazoa</taxon>
        <taxon>Ecdysozoa</taxon>
        <taxon>Arthropoda</taxon>
        <taxon>Hexapoda</taxon>
        <taxon>Insecta</taxon>
        <taxon>Pterygota</taxon>
        <taxon>Neoptera</taxon>
        <taxon>Endopterygota</taxon>
        <taxon>Coleoptera</taxon>
        <taxon>Polyphaga</taxon>
        <taxon>Cucujiformia</taxon>
        <taxon>Chrysomeloidea</taxon>
        <taxon>Chrysomelidae</taxon>
        <taxon>Bruchinae</taxon>
        <taxon>Bruchini</taxon>
        <taxon>Acanthoscelides</taxon>
    </lineage>
</organism>
<evidence type="ECO:0000256" key="1">
    <source>
        <dbReference type="SAM" id="MobiDB-lite"/>
    </source>
</evidence>
<feature type="compositionally biased region" description="Basic and acidic residues" evidence="1">
    <location>
        <begin position="123"/>
        <end position="133"/>
    </location>
</feature>
<dbReference type="EMBL" id="CAKOFQ010008505">
    <property type="protein sequence ID" value="CAH2014489.1"/>
    <property type="molecule type" value="Genomic_DNA"/>
</dbReference>
<gene>
    <name evidence="2" type="ORF">ACAOBT_LOCUS34158</name>
</gene>
<proteinExistence type="predicted"/>
<comment type="caution">
    <text evidence="2">The sequence shown here is derived from an EMBL/GenBank/DDBJ whole genome shotgun (WGS) entry which is preliminary data.</text>
</comment>
<feature type="compositionally biased region" description="Polar residues" evidence="1">
    <location>
        <begin position="54"/>
        <end position="64"/>
    </location>
</feature>
<feature type="region of interest" description="Disordered" evidence="1">
    <location>
        <begin position="45"/>
        <end position="64"/>
    </location>
</feature>
<evidence type="ECO:0000313" key="2">
    <source>
        <dbReference type="EMBL" id="CAH2014489.1"/>
    </source>
</evidence>
<evidence type="ECO:0000313" key="3">
    <source>
        <dbReference type="Proteomes" id="UP001152888"/>
    </source>
</evidence>
<accession>A0A9P0Q890</accession>
<dbReference type="AlphaFoldDB" id="A0A9P0Q890"/>
<name>A0A9P0Q890_ACAOB</name>
<dbReference type="OrthoDB" id="6764711at2759"/>
<feature type="region of interest" description="Disordered" evidence="1">
    <location>
        <begin position="98"/>
        <end position="133"/>
    </location>
</feature>
<keyword evidence="3" id="KW-1185">Reference proteome</keyword>
<sequence>MYEWRRPLKLHELLEELEHPDRIPVLPDGLVLYPPENANDDVTDCDSGDEEFRSLSNPPGSQLRNDVEIIGDAMSIQNRPPSVISSIQEDYEQLYDSEDDIPLSQPYPKASASNLEGMYMPSFDKKAQDTIMD</sequence>
<protein>
    <submittedName>
        <fullName evidence="2">Uncharacterized protein</fullName>
    </submittedName>
</protein>
<dbReference type="Proteomes" id="UP001152888">
    <property type="component" value="Unassembled WGS sequence"/>
</dbReference>